<name>A0A9X6N9B2_HYPEX</name>
<accession>A0A9X6N9B2</accession>
<feature type="region of interest" description="Disordered" evidence="1">
    <location>
        <begin position="1"/>
        <end position="63"/>
    </location>
</feature>
<evidence type="ECO:0000313" key="3">
    <source>
        <dbReference type="EMBL" id="OWA50207.1"/>
    </source>
</evidence>
<feature type="compositionally biased region" description="Basic residues" evidence="1">
    <location>
        <begin position="1"/>
        <end position="11"/>
    </location>
</feature>
<keyword evidence="4" id="KW-1185">Reference proteome</keyword>
<dbReference type="AlphaFoldDB" id="A0A9X6N9B2"/>
<dbReference type="Proteomes" id="UP000192578">
    <property type="component" value="Unassembled WGS sequence"/>
</dbReference>
<dbReference type="InterPro" id="IPR024610">
    <property type="entry name" value="ING_N_histone-binding"/>
</dbReference>
<evidence type="ECO:0000313" key="4">
    <source>
        <dbReference type="Proteomes" id="UP000192578"/>
    </source>
</evidence>
<comment type="caution">
    <text evidence="3">The sequence shown here is derived from an EMBL/GenBank/DDBJ whole genome shotgun (WGS) entry which is preliminary data.</text>
</comment>
<reference evidence="4" key="1">
    <citation type="submission" date="2017-01" db="EMBL/GenBank/DDBJ databases">
        <title>Comparative genomics of anhydrobiosis in the tardigrade Hypsibius dujardini.</title>
        <authorList>
            <person name="Yoshida Y."/>
            <person name="Koutsovoulos G."/>
            <person name="Laetsch D."/>
            <person name="Stevens L."/>
            <person name="Kumar S."/>
            <person name="Horikawa D."/>
            <person name="Ishino K."/>
            <person name="Komine S."/>
            <person name="Tomita M."/>
            <person name="Blaxter M."/>
            <person name="Arakawa K."/>
        </authorList>
    </citation>
    <scope>NUCLEOTIDE SEQUENCE [LARGE SCALE GENOMIC DNA]</scope>
    <source>
        <strain evidence="4">Z151</strain>
    </source>
</reference>
<sequence length="253" mass="27812">MAAKNTPRKRSAASDSVEREPPGKRRKNSDIVEASSSSSAVVTSPSQPSTSKARPDAAAAKTSHIIPVTSTGKNKLTRQLFEQIPFLETDPLKALEMLKKMVQESGLETLYVSVNENTARARDFSDRIAELKKNVETILHFMMGGRANEQEKIEKYKEMKTIWAKIHGLNEAKVKLTQASYDMVDRVIRRLDKELESILTEIDNGKTNASTKGPRILRAEGISQGATCAHGAACESPSHHAVVGRLADVIWMG</sequence>
<organism evidence="3 4">
    <name type="scientific">Hypsibius exemplaris</name>
    <name type="common">Freshwater tardigrade</name>
    <dbReference type="NCBI Taxonomy" id="2072580"/>
    <lineage>
        <taxon>Eukaryota</taxon>
        <taxon>Metazoa</taxon>
        <taxon>Ecdysozoa</taxon>
        <taxon>Tardigrada</taxon>
        <taxon>Eutardigrada</taxon>
        <taxon>Parachela</taxon>
        <taxon>Hypsibioidea</taxon>
        <taxon>Hypsibiidae</taxon>
        <taxon>Hypsibius</taxon>
    </lineage>
</organism>
<feature type="compositionally biased region" description="Low complexity" evidence="1">
    <location>
        <begin position="34"/>
        <end position="51"/>
    </location>
</feature>
<dbReference type="Gene3D" id="6.10.140.1740">
    <property type="match status" value="1"/>
</dbReference>
<dbReference type="EMBL" id="MTYJ01000185">
    <property type="protein sequence ID" value="OWA50207.1"/>
    <property type="molecule type" value="Genomic_DNA"/>
</dbReference>
<proteinExistence type="predicted"/>
<protein>
    <recommendedName>
        <fullName evidence="2">Inhibitor of growth protein N-terminal histone-binding domain-containing protein</fullName>
    </recommendedName>
</protein>
<evidence type="ECO:0000256" key="1">
    <source>
        <dbReference type="SAM" id="MobiDB-lite"/>
    </source>
</evidence>
<evidence type="ECO:0000259" key="2">
    <source>
        <dbReference type="Pfam" id="PF12998"/>
    </source>
</evidence>
<dbReference type="Pfam" id="PF12998">
    <property type="entry name" value="ING"/>
    <property type="match status" value="1"/>
</dbReference>
<feature type="domain" description="Inhibitor of growth protein N-terminal histone-binding" evidence="2">
    <location>
        <begin position="107"/>
        <end position="197"/>
    </location>
</feature>
<gene>
    <name evidence="3" type="ORF">BV898_14732</name>
</gene>